<evidence type="ECO:0000256" key="1">
    <source>
        <dbReference type="ARBA" id="ARBA00005028"/>
    </source>
</evidence>
<evidence type="ECO:0000256" key="4">
    <source>
        <dbReference type="ARBA" id="ARBA00023277"/>
    </source>
</evidence>
<comment type="catalytic activity">
    <reaction evidence="5">
        <text>alpha-D-glucose = beta-D-glucose</text>
        <dbReference type="Rhea" id="RHEA:10264"/>
        <dbReference type="ChEBI" id="CHEBI:15903"/>
        <dbReference type="ChEBI" id="CHEBI:17925"/>
        <dbReference type="EC" id="5.1.3.3"/>
    </reaction>
</comment>
<dbReference type="InterPro" id="IPR008183">
    <property type="entry name" value="Aldose_1/G6P_1-epimerase"/>
</dbReference>
<evidence type="ECO:0000256" key="2">
    <source>
        <dbReference type="ARBA" id="ARBA00006206"/>
    </source>
</evidence>
<sequence>MKITTKNINPKENITWQLYTLSNDNQMEVSFLNYGGAITEIRTPDRNGKVENIVLGYKDYRNYIDNPTFFGAIIGRVAGRIKDATFKVVNQSFSLTANDGQNHLHGGATAFHQSVWEATPFETETSVGVKLSHKSPDGDDGYPGNIHVNVIYELNNQDEFTITCDATTDRTTPLALTNHTYFNLSGDLKDTIENHNVTMGSSQFAELDEYLIPTGKKLNVKNTPFDFTSGRKIKHGIYSTHLQNKIVGNGYDHYFLFEKPQSNITVSEEQSGRTLTVHTDEPGMVMYTSNNLDTGLELNERVSERYLGLCLETQKHPASLIYDDLPSILLHPRERYHSKTRFKFG</sequence>
<dbReference type="GO" id="GO:0033499">
    <property type="term" value="P:galactose catabolic process via UDP-galactose, Leloir pathway"/>
    <property type="evidence" value="ECO:0007669"/>
    <property type="project" value="TreeGrafter"/>
</dbReference>
<dbReference type="STRING" id="553311.SAMN05216231_0867"/>
<dbReference type="NCBIfam" id="NF008277">
    <property type="entry name" value="PRK11055.1"/>
    <property type="match status" value="1"/>
</dbReference>
<dbReference type="RefSeq" id="WP_092491712.1">
    <property type="nucleotide sequence ID" value="NZ_FNKD01000001.1"/>
</dbReference>
<dbReference type="EC" id="5.1.3.3" evidence="5"/>
<dbReference type="GO" id="GO:0004034">
    <property type="term" value="F:aldose 1-epimerase activity"/>
    <property type="evidence" value="ECO:0007669"/>
    <property type="project" value="UniProtKB-EC"/>
</dbReference>
<evidence type="ECO:0000256" key="3">
    <source>
        <dbReference type="ARBA" id="ARBA00023235"/>
    </source>
</evidence>
<organism evidence="9 10">
    <name type="scientific">Virgibacillus salinus</name>
    <dbReference type="NCBI Taxonomy" id="553311"/>
    <lineage>
        <taxon>Bacteria</taxon>
        <taxon>Bacillati</taxon>
        <taxon>Bacillota</taxon>
        <taxon>Bacilli</taxon>
        <taxon>Bacillales</taxon>
        <taxon>Bacillaceae</taxon>
        <taxon>Virgibacillus</taxon>
    </lineage>
</organism>
<keyword evidence="10" id="KW-1185">Reference proteome</keyword>
<dbReference type="GO" id="GO:0005737">
    <property type="term" value="C:cytoplasm"/>
    <property type="evidence" value="ECO:0007669"/>
    <property type="project" value="TreeGrafter"/>
</dbReference>
<dbReference type="CDD" id="cd09019">
    <property type="entry name" value="galactose_mutarotase_like"/>
    <property type="match status" value="1"/>
</dbReference>
<evidence type="ECO:0000256" key="5">
    <source>
        <dbReference type="PIRNR" id="PIRNR005096"/>
    </source>
</evidence>
<protein>
    <recommendedName>
        <fullName evidence="5">Aldose 1-epimerase</fullName>
        <ecNumber evidence="5">5.1.3.3</ecNumber>
    </recommendedName>
</protein>
<dbReference type="Proteomes" id="UP000199444">
    <property type="component" value="Unassembled WGS sequence"/>
</dbReference>
<dbReference type="InterPro" id="IPR047215">
    <property type="entry name" value="Galactose_mutarotase-like"/>
</dbReference>
<dbReference type="PANTHER" id="PTHR10091">
    <property type="entry name" value="ALDOSE-1-EPIMERASE"/>
    <property type="match status" value="1"/>
</dbReference>
<comment type="pathway">
    <text evidence="1 5">Carbohydrate metabolism; hexose metabolism.</text>
</comment>
<dbReference type="EMBL" id="FNKD01000001">
    <property type="protein sequence ID" value="SDQ18940.1"/>
    <property type="molecule type" value="Genomic_DNA"/>
</dbReference>
<dbReference type="UniPathway" id="UPA00242"/>
<reference evidence="9 10" key="1">
    <citation type="submission" date="2016-10" db="EMBL/GenBank/DDBJ databases">
        <authorList>
            <person name="de Groot N.N."/>
        </authorList>
    </citation>
    <scope>NUCLEOTIDE SEQUENCE [LARGE SCALE GENOMIC DNA]</scope>
    <source>
        <strain evidence="9 10">CGMCC 1.10449</strain>
    </source>
</reference>
<evidence type="ECO:0000313" key="10">
    <source>
        <dbReference type="Proteomes" id="UP000199444"/>
    </source>
</evidence>
<accession>A0A1H0YUZ9</accession>
<dbReference type="InterPro" id="IPR015443">
    <property type="entry name" value="Aldose_1-epimerase"/>
</dbReference>
<dbReference type="PIRSF" id="PIRSF005096">
    <property type="entry name" value="GALM"/>
    <property type="match status" value="1"/>
</dbReference>
<keyword evidence="3 5" id="KW-0413">Isomerase</keyword>
<evidence type="ECO:0000256" key="7">
    <source>
        <dbReference type="PIRSR" id="PIRSR005096-2"/>
    </source>
</evidence>
<feature type="active site" description="Proton donor" evidence="6">
    <location>
        <position position="179"/>
    </location>
</feature>
<comment type="similarity">
    <text evidence="2 5">Belongs to the aldose epimerase family.</text>
</comment>
<gene>
    <name evidence="9" type="ORF">SAMN05216231_0867</name>
</gene>
<dbReference type="GO" id="GO:0006006">
    <property type="term" value="P:glucose metabolic process"/>
    <property type="evidence" value="ECO:0007669"/>
    <property type="project" value="TreeGrafter"/>
</dbReference>
<evidence type="ECO:0000256" key="6">
    <source>
        <dbReference type="PIRSR" id="PIRSR005096-1"/>
    </source>
</evidence>
<dbReference type="PANTHER" id="PTHR10091:SF0">
    <property type="entry name" value="GALACTOSE MUTAROTASE"/>
    <property type="match status" value="1"/>
</dbReference>
<proteinExistence type="inferred from homology"/>
<dbReference type="SUPFAM" id="SSF74650">
    <property type="entry name" value="Galactose mutarotase-like"/>
    <property type="match status" value="1"/>
</dbReference>
<keyword evidence="4 5" id="KW-0119">Carbohydrate metabolism</keyword>
<feature type="active site" description="Proton acceptor" evidence="6">
    <location>
        <position position="312"/>
    </location>
</feature>
<dbReference type="Pfam" id="PF01263">
    <property type="entry name" value="Aldose_epim"/>
    <property type="match status" value="1"/>
</dbReference>
<feature type="binding site" evidence="8">
    <location>
        <begin position="179"/>
        <end position="181"/>
    </location>
    <ligand>
        <name>beta-D-galactose</name>
        <dbReference type="ChEBI" id="CHEBI:27667"/>
    </ligand>
</feature>
<evidence type="ECO:0000256" key="8">
    <source>
        <dbReference type="PIRSR" id="PIRSR005096-3"/>
    </source>
</evidence>
<feature type="binding site" evidence="7">
    <location>
        <position position="252"/>
    </location>
    <ligand>
        <name>beta-D-galactose</name>
        <dbReference type="ChEBI" id="CHEBI:27667"/>
    </ligand>
</feature>
<dbReference type="GO" id="GO:0030246">
    <property type="term" value="F:carbohydrate binding"/>
    <property type="evidence" value="ECO:0007669"/>
    <property type="project" value="InterPro"/>
</dbReference>
<name>A0A1H0YUZ9_9BACI</name>
<dbReference type="AlphaFoldDB" id="A0A1H0YUZ9"/>
<evidence type="ECO:0000313" key="9">
    <source>
        <dbReference type="EMBL" id="SDQ18940.1"/>
    </source>
</evidence>
<dbReference type="Gene3D" id="2.70.98.10">
    <property type="match status" value="1"/>
</dbReference>
<dbReference type="InterPro" id="IPR011013">
    <property type="entry name" value="Gal_mutarotase_sf_dom"/>
</dbReference>
<dbReference type="InterPro" id="IPR014718">
    <property type="entry name" value="GH-type_carb-bd"/>
</dbReference>